<keyword evidence="3" id="KW-1185">Reference proteome</keyword>
<dbReference type="Proteomes" id="UP000828251">
    <property type="component" value="Unassembled WGS sequence"/>
</dbReference>
<gene>
    <name evidence="2" type="ORF">J1N35_032729</name>
</gene>
<protein>
    <submittedName>
        <fullName evidence="2">Uncharacterized protein</fullName>
    </submittedName>
</protein>
<comment type="caution">
    <text evidence="2">The sequence shown here is derived from an EMBL/GenBank/DDBJ whole genome shotgun (WGS) entry which is preliminary data.</text>
</comment>
<name>A0A9D3V455_9ROSI</name>
<proteinExistence type="predicted"/>
<dbReference type="EMBL" id="JAIQCV010000009">
    <property type="protein sequence ID" value="KAH1067742.1"/>
    <property type="molecule type" value="Genomic_DNA"/>
</dbReference>
<evidence type="ECO:0000313" key="2">
    <source>
        <dbReference type="EMBL" id="KAH1067742.1"/>
    </source>
</evidence>
<accession>A0A9D3V455</accession>
<feature type="compositionally biased region" description="Polar residues" evidence="1">
    <location>
        <begin position="69"/>
        <end position="80"/>
    </location>
</feature>
<sequence>MTEAEIQMFDVNNTTKTRKVKSIYEIEKQRITKLEITRKGRGRKRKSRCHGLPKSSTPHGVKRGHHGTEQATRGATSSNGRRIETEEPKLSWNMVETSSMPWRSLEGLKDSERLWKGLDPFGIG</sequence>
<feature type="compositionally biased region" description="Basic residues" evidence="1">
    <location>
        <begin position="39"/>
        <end position="51"/>
    </location>
</feature>
<feature type="region of interest" description="Disordered" evidence="1">
    <location>
        <begin position="35"/>
        <end position="95"/>
    </location>
</feature>
<organism evidence="2 3">
    <name type="scientific">Gossypium stocksii</name>
    <dbReference type="NCBI Taxonomy" id="47602"/>
    <lineage>
        <taxon>Eukaryota</taxon>
        <taxon>Viridiplantae</taxon>
        <taxon>Streptophyta</taxon>
        <taxon>Embryophyta</taxon>
        <taxon>Tracheophyta</taxon>
        <taxon>Spermatophyta</taxon>
        <taxon>Magnoliopsida</taxon>
        <taxon>eudicotyledons</taxon>
        <taxon>Gunneridae</taxon>
        <taxon>Pentapetalae</taxon>
        <taxon>rosids</taxon>
        <taxon>malvids</taxon>
        <taxon>Malvales</taxon>
        <taxon>Malvaceae</taxon>
        <taxon>Malvoideae</taxon>
        <taxon>Gossypium</taxon>
    </lineage>
</organism>
<evidence type="ECO:0000256" key="1">
    <source>
        <dbReference type="SAM" id="MobiDB-lite"/>
    </source>
</evidence>
<evidence type="ECO:0000313" key="3">
    <source>
        <dbReference type="Proteomes" id="UP000828251"/>
    </source>
</evidence>
<dbReference type="AlphaFoldDB" id="A0A9D3V455"/>
<reference evidence="2 3" key="1">
    <citation type="journal article" date="2021" name="Plant Biotechnol. J.">
        <title>Multi-omics assisted identification of the key and species-specific regulatory components of drought-tolerant mechanisms in Gossypium stocksii.</title>
        <authorList>
            <person name="Yu D."/>
            <person name="Ke L."/>
            <person name="Zhang D."/>
            <person name="Wu Y."/>
            <person name="Sun Y."/>
            <person name="Mei J."/>
            <person name="Sun J."/>
            <person name="Sun Y."/>
        </authorList>
    </citation>
    <scope>NUCLEOTIDE SEQUENCE [LARGE SCALE GENOMIC DNA]</scope>
    <source>
        <strain evidence="3">cv. E1</strain>
        <tissue evidence="2">Leaf</tissue>
    </source>
</reference>